<dbReference type="Proteomes" id="UP000321776">
    <property type="component" value="Unassembled WGS sequence"/>
</dbReference>
<dbReference type="Proteomes" id="UP001481677">
    <property type="component" value="Unassembled WGS sequence"/>
</dbReference>
<feature type="compositionally biased region" description="Polar residues" evidence="1">
    <location>
        <begin position="33"/>
        <end position="90"/>
    </location>
</feature>
<name>A0A5C6VG20_9BURK</name>
<organism evidence="4 5">
    <name type="scientific">Paraburkholderia azotifigens</name>
    <dbReference type="NCBI Taxonomy" id="2057004"/>
    <lineage>
        <taxon>Bacteria</taxon>
        <taxon>Pseudomonadati</taxon>
        <taxon>Pseudomonadota</taxon>
        <taxon>Betaproteobacteria</taxon>
        <taxon>Burkholderiales</taxon>
        <taxon>Burkholderiaceae</taxon>
        <taxon>Paraburkholderia</taxon>
    </lineage>
</organism>
<keyword evidence="2" id="KW-0732">Signal</keyword>
<proteinExistence type="predicted"/>
<protein>
    <recommendedName>
        <fullName evidence="7">Lipoprotein</fullName>
    </recommendedName>
</protein>
<evidence type="ECO:0000313" key="5">
    <source>
        <dbReference type="Proteomes" id="UP000321776"/>
    </source>
</evidence>
<sequence>MNGLPLSSLRVGAIVALASFVLAACGPDDAATVGNTPPDASQASNGAPSALNASISAPASPLQSGTAGSTANAFNTPSANGMSAARNAQDSGLDHAQDGAAILSAQASLAADSQQVAPVLRYAPGDDSH</sequence>
<dbReference type="RefSeq" id="WP_147236360.1">
    <property type="nucleotide sequence ID" value="NZ_JAZHFZ010000019.1"/>
</dbReference>
<comment type="caution">
    <text evidence="4">The sequence shown here is derived from an EMBL/GenBank/DDBJ whole genome shotgun (WGS) entry which is preliminary data.</text>
</comment>
<evidence type="ECO:0008006" key="7">
    <source>
        <dbReference type="Google" id="ProtNLM"/>
    </source>
</evidence>
<gene>
    <name evidence="4" type="ORF">FRZ40_28715</name>
    <name evidence="3" type="ORF">V4C56_09915</name>
</gene>
<reference evidence="3 6" key="3">
    <citation type="submission" date="2024-01" db="EMBL/GenBank/DDBJ databases">
        <title>The diversity of rhizobia nodulating Mimosa spp. in eleven states of Brazil covering several biomes is determined by host plant, location, and edaphic factors.</title>
        <authorList>
            <person name="Rouws L."/>
            <person name="Barauna A."/>
            <person name="Beukes C."/>
            <person name="De Faria S.M."/>
            <person name="Gross E."/>
            <person name="Dos Reis Junior F.B."/>
            <person name="Simon M."/>
            <person name="Maluk M."/>
            <person name="Odee D.W."/>
            <person name="Kenicer G."/>
            <person name="Young J.P.W."/>
            <person name="Reis V.M."/>
            <person name="Zilli J."/>
            <person name="James E.K."/>
        </authorList>
    </citation>
    <scope>NUCLEOTIDE SEQUENCE [LARGE SCALE GENOMIC DNA]</scope>
    <source>
        <strain evidence="3 6">JPY530</strain>
    </source>
</reference>
<dbReference type="AlphaFoldDB" id="A0A5C6VG20"/>
<reference evidence="4" key="2">
    <citation type="submission" date="2019-08" db="EMBL/GenBank/DDBJ databases">
        <authorList>
            <person name="Im W.-T."/>
        </authorList>
    </citation>
    <scope>NUCLEOTIDE SEQUENCE</scope>
    <source>
        <strain evidence="4">NF 2-5-3</strain>
    </source>
</reference>
<evidence type="ECO:0000256" key="2">
    <source>
        <dbReference type="SAM" id="SignalP"/>
    </source>
</evidence>
<accession>A0A5C6VG20</accession>
<dbReference type="EMBL" id="JAZHGA010000005">
    <property type="protein sequence ID" value="MEM5339945.1"/>
    <property type="molecule type" value="Genomic_DNA"/>
</dbReference>
<evidence type="ECO:0000313" key="4">
    <source>
        <dbReference type="EMBL" id="TXC84273.1"/>
    </source>
</evidence>
<keyword evidence="6" id="KW-1185">Reference proteome</keyword>
<feature type="signal peptide" evidence="2">
    <location>
        <begin position="1"/>
        <end position="23"/>
    </location>
</feature>
<reference evidence="4 5" key="1">
    <citation type="journal article" date="2018" name="Int. J. Syst. Evol. Microbiol.">
        <title>Paraburkholderia azotifigens sp. nov., a nitrogen-fixing bacterium isolated from paddy soil.</title>
        <authorList>
            <person name="Choi G.M."/>
            <person name="Im W.T."/>
        </authorList>
    </citation>
    <scope>NUCLEOTIDE SEQUENCE [LARGE SCALE GENOMIC DNA]</scope>
    <source>
        <strain evidence="4 5">NF 2-5-3</strain>
    </source>
</reference>
<dbReference type="EMBL" id="VOQS01000003">
    <property type="protein sequence ID" value="TXC84273.1"/>
    <property type="molecule type" value="Genomic_DNA"/>
</dbReference>
<evidence type="ECO:0000313" key="3">
    <source>
        <dbReference type="EMBL" id="MEM5339945.1"/>
    </source>
</evidence>
<evidence type="ECO:0000256" key="1">
    <source>
        <dbReference type="SAM" id="MobiDB-lite"/>
    </source>
</evidence>
<evidence type="ECO:0000313" key="6">
    <source>
        <dbReference type="Proteomes" id="UP001481677"/>
    </source>
</evidence>
<feature type="region of interest" description="Disordered" evidence="1">
    <location>
        <begin position="28"/>
        <end position="93"/>
    </location>
</feature>
<feature type="chain" id="PRO_5023062035" description="Lipoprotein" evidence="2">
    <location>
        <begin position="24"/>
        <end position="129"/>
    </location>
</feature>